<dbReference type="EMBL" id="MH617336">
    <property type="protein sequence ID" value="AXH76227.1"/>
    <property type="molecule type" value="Genomic_DNA"/>
</dbReference>
<dbReference type="InterPro" id="IPR029053">
    <property type="entry name" value="Viral_coat"/>
</dbReference>
<organism evidence="1 2">
    <name type="scientific">Cressdnaviricota sp</name>
    <dbReference type="NCBI Taxonomy" id="2748378"/>
    <lineage>
        <taxon>Viruses</taxon>
        <taxon>Monodnaviria</taxon>
        <taxon>Shotokuvirae</taxon>
        <taxon>Cressdnaviricota</taxon>
    </lineage>
</organism>
<dbReference type="Gene3D" id="2.60.120.20">
    <property type="match status" value="1"/>
</dbReference>
<keyword evidence="2" id="KW-1185">Reference proteome</keyword>
<reference evidence="1 2" key="1">
    <citation type="submission" date="2018-07" db="EMBL/GenBank/DDBJ databases">
        <title>Uncovering a Universe of Circular DNA Viruses in Animal Metagenomes.</title>
        <authorList>
            <person name="Tisza M."/>
            <person name="Buck C."/>
            <person name="Pastrana D."/>
            <person name="Welch N."/>
            <person name="Peretti A."/>
        </authorList>
    </citation>
    <scope>NUCLEOTIDE SEQUENCE [LARGE SCALE GENOMIC DNA]</scope>
    <source>
        <strain evidence="1">Ctii88</strain>
    </source>
</reference>
<accession>A0A345MXX7</accession>
<evidence type="ECO:0000313" key="2">
    <source>
        <dbReference type="Proteomes" id="UP000271872"/>
    </source>
</evidence>
<name>A0A345MXX7_9VIRU</name>
<dbReference type="Proteomes" id="UP000271872">
    <property type="component" value="Segment"/>
</dbReference>
<sequence>MFKRMRRMRIRRNRYKRRRTIRRKRFSRKRYSRVTANKIVQRAIKASQEYKYKQSDPLTVNDRLEFQEQQIGEDIDVGPGRDERVGDEITVTGIRIETQFTNTTPVSGITGQGRPVSFNIAVVSTMNDNTFDSQWYKTDVTANDKLSWSTLSLSNQRSLLTYRQGDYKVHWQKRITLVAELTNMTSKNPYHNGSYWIPLNMKIKFHTGNVPITDRTLIKPNLSVVMWTTIPFDADDTGGNDNPQAGGYLEYITYWRE</sequence>
<proteinExistence type="predicted"/>
<protein>
    <submittedName>
        <fullName evidence="1">Capsid protein</fullName>
    </submittedName>
</protein>
<evidence type="ECO:0000313" key="1">
    <source>
        <dbReference type="EMBL" id="AXH76227.1"/>
    </source>
</evidence>